<evidence type="ECO:0000256" key="1">
    <source>
        <dbReference type="SAM" id="MobiDB-lite"/>
    </source>
</evidence>
<sequence>MSTRGTHECGICGRGRGRTGARAESSSLGSMPNLDSSETPVLPAAETGSVTRVAPTVAEYWLEATKRIMSDIDCTLGQKLKGAVSLLRNEAYQWWLSIEEGTQPNRLNWDFFKTASQGKYMGASYVDARKREFMNLTQCDRFVVEYEAEFLMLSRYARGILASKYKKCVQFEDGLRDSLTDSLRVLIAPQRE</sequence>
<dbReference type="OrthoDB" id="2272416at2759"/>
<evidence type="ECO:0000313" key="4">
    <source>
        <dbReference type="RefSeq" id="XP_016709055.1"/>
    </source>
</evidence>
<name>A0A1U8L315_GOSHI</name>
<keyword evidence="3" id="KW-1185">Reference proteome</keyword>
<evidence type="ECO:0000313" key="3">
    <source>
        <dbReference type="Proteomes" id="UP000818029"/>
    </source>
</evidence>
<dbReference type="RefSeq" id="XP_016709055.1">
    <property type="nucleotide sequence ID" value="XM_016853566.1"/>
</dbReference>
<reference evidence="3" key="1">
    <citation type="journal article" date="2020" name="Nat. Genet.">
        <title>Genomic diversifications of five Gossypium allopolyploid species and their impact on cotton improvement.</title>
        <authorList>
            <person name="Chen Z.J."/>
            <person name="Sreedasyam A."/>
            <person name="Ando A."/>
            <person name="Song Q."/>
            <person name="De Santiago L.M."/>
            <person name="Hulse-Kemp A.M."/>
            <person name="Ding M."/>
            <person name="Ye W."/>
            <person name="Kirkbride R.C."/>
            <person name="Jenkins J."/>
            <person name="Plott C."/>
            <person name="Lovell J."/>
            <person name="Lin Y.M."/>
            <person name="Vaughn R."/>
            <person name="Liu B."/>
            <person name="Simpson S."/>
            <person name="Scheffler B.E."/>
            <person name="Wen L."/>
            <person name="Saski C.A."/>
            <person name="Grover C.E."/>
            <person name="Hu G."/>
            <person name="Conover J.L."/>
            <person name="Carlson J.W."/>
            <person name="Shu S."/>
            <person name="Boston L.B."/>
            <person name="Williams M."/>
            <person name="Peterson D.G."/>
            <person name="McGee K."/>
            <person name="Jones D.C."/>
            <person name="Wendel J.F."/>
            <person name="Stelly D.M."/>
            <person name="Grimwood J."/>
            <person name="Schmutz J."/>
        </authorList>
    </citation>
    <scope>NUCLEOTIDE SEQUENCE [LARGE SCALE GENOMIC DNA]</scope>
    <source>
        <strain evidence="3">cv. TM-1</strain>
    </source>
</reference>
<feature type="region of interest" description="Disordered" evidence="1">
    <location>
        <begin position="1"/>
        <end position="47"/>
    </location>
</feature>
<dbReference type="PANTHER" id="PTHR34482:SF36">
    <property type="entry name" value="RETROTRANSPOSON GAG DOMAIN-CONTAINING PROTEIN"/>
    <property type="match status" value="1"/>
</dbReference>
<dbReference type="KEGG" id="ghi:107923367"/>
<gene>
    <name evidence="4" type="primary">LOC107923367</name>
</gene>
<evidence type="ECO:0000259" key="2">
    <source>
        <dbReference type="Pfam" id="PF03732"/>
    </source>
</evidence>
<dbReference type="GeneID" id="107923367"/>
<dbReference type="AlphaFoldDB" id="A0A1U8L315"/>
<proteinExistence type="predicted"/>
<dbReference type="PaxDb" id="3635-A0A1U8L315"/>
<dbReference type="PANTHER" id="PTHR34482">
    <property type="entry name" value="DNA DAMAGE-INDUCIBLE PROTEIN 1-LIKE"/>
    <property type="match status" value="1"/>
</dbReference>
<dbReference type="Pfam" id="PF03732">
    <property type="entry name" value="Retrotrans_gag"/>
    <property type="match status" value="1"/>
</dbReference>
<dbReference type="Proteomes" id="UP000818029">
    <property type="component" value="Chromosome A11"/>
</dbReference>
<organism evidence="3 4">
    <name type="scientific">Gossypium hirsutum</name>
    <name type="common">Upland cotton</name>
    <name type="synonym">Gossypium mexicanum</name>
    <dbReference type="NCBI Taxonomy" id="3635"/>
    <lineage>
        <taxon>Eukaryota</taxon>
        <taxon>Viridiplantae</taxon>
        <taxon>Streptophyta</taxon>
        <taxon>Embryophyta</taxon>
        <taxon>Tracheophyta</taxon>
        <taxon>Spermatophyta</taxon>
        <taxon>Magnoliopsida</taxon>
        <taxon>eudicotyledons</taxon>
        <taxon>Gunneridae</taxon>
        <taxon>Pentapetalae</taxon>
        <taxon>rosids</taxon>
        <taxon>malvids</taxon>
        <taxon>Malvales</taxon>
        <taxon>Malvaceae</taxon>
        <taxon>Malvoideae</taxon>
        <taxon>Gossypium</taxon>
    </lineage>
</organism>
<feature type="compositionally biased region" description="Polar residues" evidence="1">
    <location>
        <begin position="24"/>
        <end position="39"/>
    </location>
</feature>
<feature type="domain" description="Retrotransposon gag" evidence="2">
    <location>
        <begin position="83"/>
        <end position="177"/>
    </location>
</feature>
<accession>A0A1U8L315</accession>
<dbReference type="InterPro" id="IPR005162">
    <property type="entry name" value="Retrotrans_gag_dom"/>
</dbReference>
<reference evidence="4" key="2">
    <citation type="submission" date="2025-08" db="UniProtKB">
        <authorList>
            <consortium name="RefSeq"/>
        </authorList>
    </citation>
    <scope>IDENTIFICATION</scope>
</reference>
<protein>
    <recommendedName>
        <fullName evidence="2">Retrotransposon gag domain-containing protein</fullName>
    </recommendedName>
</protein>